<organism evidence="12">
    <name type="scientific">Schizophyllum commune (strain H4-8 / FGSC 9210)</name>
    <name type="common">Split gill fungus</name>
    <dbReference type="NCBI Taxonomy" id="578458"/>
    <lineage>
        <taxon>Eukaryota</taxon>
        <taxon>Fungi</taxon>
        <taxon>Dikarya</taxon>
        <taxon>Basidiomycota</taxon>
        <taxon>Agaricomycotina</taxon>
        <taxon>Agaricomycetes</taxon>
        <taxon>Agaricomycetidae</taxon>
        <taxon>Agaricales</taxon>
        <taxon>Schizophyllaceae</taxon>
        <taxon>Schizophyllum</taxon>
    </lineage>
</organism>
<evidence type="ECO:0008006" key="13">
    <source>
        <dbReference type="Google" id="ProtNLM"/>
    </source>
</evidence>
<dbReference type="InterPro" id="IPR017972">
    <property type="entry name" value="Cyt_P450_CS"/>
</dbReference>
<dbReference type="EMBL" id="GL377310">
    <property type="protein sequence ID" value="EFI93750.1"/>
    <property type="molecule type" value="Genomic_DNA"/>
</dbReference>
<dbReference type="VEuPathDB" id="FungiDB:SCHCODRAFT_078628"/>
<evidence type="ECO:0000256" key="3">
    <source>
        <dbReference type="ARBA" id="ARBA00010617"/>
    </source>
</evidence>
<evidence type="ECO:0000256" key="1">
    <source>
        <dbReference type="ARBA" id="ARBA00001971"/>
    </source>
</evidence>
<evidence type="ECO:0000256" key="9">
    <source>
        <dbReference type="PIRSR" id="PIRSR602401-1"/>
    </source>
</evidence>
<dbReference type="GO" id="GO:0005506">
    <property type="term" value="F:iron ion binding"/>
    <property type="evidence" value="ECO:0007669"/>
    <property type="project" value="InterPro"/>
</dbReference>
<dbReference type="RefSeq" id="XP_003028653.1">
    <property type="nucleotide sequence ID" value="XM_003028607.1"/>
</dbReference>
<proteinExistence type="inferred from homology"/>
<dbReference type="GO" id="GO:0016705">
    <property type="term" value="F:oxidoreductase activity, acting on paired donors, with incorporation or reduction of molecular oxygen"/>
    <property type="evidence" value="ECO:0007669"/>
    <property type="project" value="InterPro"/>
</dbReference>
<dbReference type="OrthoDB" id="2789670at2759"/>
<dbReference type="Gene3D" id="1.10.630.10">
    <property type="entry name" value="Cytochrome P450"/>
    <property type="match status" value="1"/>
</dbReference>
<evidence type="ECO:0000256" key="4">
    <source>
        <dbReference type="ARBA" id="ARBA00022617"/>
    </source>
</evidence>
<gene>
    <name evidence="11" type="ORF">SCHCODRAFT_78628</name>
</gene>
<comment type="cofactor">
    <cofactor evidence="1 9">
        <name>heme</name>
        <dbReference type="ChEBI" id="CHEBI:30413"/>
    </cofactor>
</comment>
<dbReference type="PRINTS" id="PR00385">
    <property type="entry name" value="P450"/>
</dbReference>
<dbReference type="STRING" id="578458.D8QDV8"/>
<dbReference type="PROSITE" id="PS00086">
    <property type="entry name" value="CYTOCHROME_P450"/>
    <property type="match status" value="1"/>
</dbReference>
<dbReference type="SUPFAM" id="SSF48264">
    <property type="entry name" value="Cytochrome P450"/>
    <property type="match status" value="1"/>
</dbReference>
<dbReference type="CDD" id="cd11065">
    <property type="entry name" value="CYP64-like"/>
    <property type="match status" value="1"/>
</dbReference>
<keyword evidence="4 9" id="KW-0349">Heme</keyword>
<dbReference type="GeneID" id="9591060"/>
<dbReference type="Proteomes" id="UP000007431">
    <property type="component" value="Unassembled WGS sequence"/>
</dbReference>
<evidence type="ECO:0000256" key="8">
    <source>
        <dbReference type="ARBA" id="ARBA00023033"/>
    </source>
</evidence>
<dbReference type="InterPro" id="IPR036396">
    <property type="entry name" value="Cyt_P450_sf"/>
</dbReference>
<comment type="pathway">
    <text evidence="2">Secondary metabolite biosynthesis.</text>
</comment>
<dbReference type="InterPro" id="IPR050364">
    <property type="entry name" value="Cytochrome_P450_fung"/>
</dbReference>
<keyword evidence="12" id="KW-1185">Reference proteome</keyword>
<name>D8QDV8_SCHCM</name>
<evidence type="ECO:0000256" key="7">
    <source>
        <dbReference type="ARBA" id="ARBA00023004"/>
    </source>
</evidence>
<keyword evidence="5 9" id="KW-0479">Metal-binding</keyword>
<evidence type="ECO:0000313" key="12">
    <source>
        <dbReference type="Proteomes" id="UP000007431"/>
    </source>
</evidence>
<sequence length="473" mass="53041">MPSSSEWETFMQWARDFNTDILHLEVPGSSIIVLDTYEAAVELLEKRSRTYSGRPNFPMAVDLMELDFNFAFKPYGERDRRRLMHGAMHPTAVGQYHTQQLKATHAFLRAMLSAGEDDVEKELRHLAGMVIMDVAYGICVAGKDDLYIKEAGEVVQIQSVAALPSSYLVNSIPALKFVPELVPGAGFKRIAREWRDKARKITYRPFYDVKSSMVRCGEIITPSFISSAIEKGEDDAVIVDAAATMHTAGIDTTAITLVNFVLGMLDNPIAQRRAQAELDAVLGPLQTSDGTPGQLPVHADEPRLPFITAFVRESLRWMPALPISIPHAYTGEEPDIYKGYAIPPGSLVIPNVWSMCHDERMYPDPYTFKPERFLTPEGTLDPSVHNPAELAFGFGRRNCVGRHFAYDETWLTVASILRVYNIEKAKRPDGSPVEPRREWRSGILLQPMQYKCRFVPRSSEAVDLIKSTQGAVY</sequence>
<dbReference type="AlphaFoldDB" id="D8QDV8"/>
<dbReference type="PANTHER" id="PTHR46300">
    <property type="entry name" value="P450, PUTATIVE (EUROFUNG)-RELATED-RELATED"/>
    <property type="match status" value="1"/>
</dbReference>
<dbReference type="GO" id="GO:0020037">
    <property type="term" value="F:heme binding"/>
    <property type="evidence" value="ECO:0007669"/>
    <property type="project" value="InterPro"/>
</dbReference>
<comment type="similarity">
    <text evidence="3 10">Belongs to the cytochrome P450 family.</text>
</comment>
<protein>
    <recommendedName>
        <fullName evidence="13">Cytochrome P450</fullName>
    </recommendedName>
</protein>
<dbReference type="InterPro" id="IPR001128">
    <property type="entry name" value="Cyt_P450"/>
</dbReference>
<accession>D8QDV8</accession>
<evidence type="ECO:0000256" key="2">
    <source>
        <dbReference type="ARBA" id="ARBA00005179"/>
    </source>
</evidence>
<dbReference type="HOGENOM" id="CLU_001570_2_3_1"/>
<evidence type="ECO:0000256" key="5">
    <source>
        <dbReference type="ARBA" id="ARBA00022723"/>
    </source>
</evidence>
<keyword evidence="8 10" id="KW-0503">Monooxygenase</keyword>
<dbReference type="eggNOG" id="KOG0156">
    <property type="taxonomic scope" value="Eukaryota"/>
</dbReference>
<evidence type="ECO:0000256" key="6">
    <source>
        <dbReference type="ARBA" id="ARBA00023002"/>
    </source>
</evidence>
<dbReference type="InParanoid" id="D8QDV8"/>
<evidence type="ECO:0000313" key="11">
    <source>
        <dbReference type="EMBL" id="EFI93750.1"/>
    </source>
</evidence>
<dbReference type="OMA" id="YHEAMED"/>
<evidence type="ECO:0000256" key="10">
    <source>
        <dbReference type="RuleBase" id="RU000461"/>
    </source>
</evidence>
<dbReference type="PANTHER" id="PTHR46300:SF7">
    <property type="entry name" value="P450, PUTATIVE (EUROFUNG)-RELATED"/>
    <property type="match status" value="1"/>
</dbReference>
<keyword evidence="6 10" id="KW-0560">Oxidoreductase</keyword>
<keyword evidence="7 9" id="KW-0408">Iron</keyword>
<reference evidence="11 12" key="1">
    <citation type="journal article" date="2010" name="Nat. Biotechnol.">
        <title>Genome sequence of the model mushroom Schizophyllum commune.</title>
        <authorList>
            <person name="Ohm R.A."/>
            <person name="de Jong J.F."/>
            <person name="Lugones L.G."/>
            <person name="Aerts A."/>
            <person name="Kothe E."/>
            <person name="Stajich J.E."/>
            <person name="de Vries R.P."/>
            <person name="Record E."/>
            <person name="Levasseur A."/>
            <person name="Baker S.E."/>
            <person name="Bartholomew K.A."/>
            <person name="Coutinho P.M."/>
            <person name="Erdmann S."/>
            <person name="Fowler T.J."/>
            <person name="Gathman A.C."/>
            <person name="Lombard V."/>
            <person name="Henrissat B."/>
            <person name="Knabe N."/>
            <person name="Kuees U."/>
            <person name="Lilly W.W."/>
            <person name="Lindquist E."/>
            <person name="Lucas S."/>
            <person name="Magnuson J.K."/>
            <person name="Piumi F."/>
            <person name="Raudaskoski M."/>
            <person name="Salamov A."/>
            <person name="Schmutz J."/>
            <person name="Schwarze F.W.M.R."/>
            <person name="vanKuyk P.A."/>
            <person name="Horton J.S."/>
            <person name="Grigoriev I.V."/>
            <person name="Woesten H.A.B."/>
        </authorList>
    </citation>
    <scope>NUCLEOTIDE SEQUENCE [LARGE SCALE GENOMIC DNA]</scope>
    <source>
        <strain evidence="12">H4-8 / FGSC 9210</strain>
    </source>
</reference>
<dbReference type="GO" id="GO:0004497">
    <property type="term" value="F:monooxygenase activity"/>
    <property type="evidence" value="ECO:0007669"/>
    <property type="project" value="UniProtKB-KW"/>
</dbReference>
<dbReference type="KEGG" id="scm:SCHCO_078628"/>
<dbReference type="PRINTS" id="PR00463">
    <property type="entry name" value="EP450I"/>
</dbReference>
<dbReference type="InterPro" id="IPR002401">
    <property type="entry name" value="Cyt_P450_E_grp-I"/>
</dbReference>
<dbReference type="Pfam" id="PF00067">
    <property type="entry name" value="p450"/>
    <property type="match status" value="1"/>
</dbReference>
<feature type="binding site" description="axial binding residue" evidence="9">
    <location>
        <position position="399"/>
    </location>
    <ligand>
        <name>heme</name>
        <dbReference type="ChEBI" id="CHEBI:30413"/>
    </ligand>
    <ligandPart>
        <name>Fe</name>
        <dbReference type="ChEBI" id="CHEBI:18248"/>
    </ligandPart>
</feature>